<dbReference type="HOGENOM" id="CLU_1635364_0_0_1"/>
<gene>
    <name evidence="2" type="ORF">VICG_00861</name>
</gene>
<dbReference type="VEuPathDB" id="MicrosporidiaDB:VICG_00861"/>
<organism evidence="2 3">
    <name type="scientific">Vittaforma corneae (strain ATCC 50505)</name>
    <name type="common">Microsporidian parasite</name>
    <name type="synonym">Nosema corneum</name>
    <dbReference type="NCBI Taxonomy" id="993615"/>
    <lineage>
        <taxon>Eukaryota</taxon>
        <taxon>Fungi</taxon>
        <taxon>Fungi incertae sedis</taxon>
        <taxon>Microsporidia</taxon>
        <taxon>Nosematidae</taxon>
        <taxon>Vittaforma</taxon>
    </lineage>
</organism>
<dbReference type="InParanoid" id="L2GN15"/>
<proteinExistence type="predicted"/>
<dbReference type="EMBL" id="JH370135">
    <property type="protein sequence ID" value="ELA42014.1"/>
    <property type="molecule type" value="Genomic_DNA"/>
</dbReference>
<name>L2GN15_VITCO</name>
<dbReference type="OMA" id="GTHIKFE"/>
<dbReference type="Proteomes" id="UP000011082">
    <property type="component" value="Unassembled WGS sequence"/>
</dbReference>
<sequence length="157" mass="18867">MKVFSKNRRSVPETRKKYGKPETKKEALERLKKERESREARATMIREIQSRNKDEFYFSFYSLDKNMIKRTVITQDELTKILKYIDSEILRCERILEDMVRPKSRNMHIKFTGDKAIAEINEDPMVISTGGEYEKYIQNLIEKRKEVVEKLRKLKNN</sequence>
<dbReference type="RefSeq" id="XP_007604310.1">
    <property type="nucleotide sequence ID" value="XM_007604248.1"/>
</dbReference>
<dbReference type="STRING" id="993615.L2GN15"/>
<feature type="compositionally biased region" description="Basic and acidic residues" evidence="1">
    <location>
        <begin position="10"/>
        <end position="36"/>
    </location>
</feature>
<reference evidence="3" key="1">
    <citation type="submission" date="2011-05" db="EMBL/GenBank/DDBJ databases">
        <title>The genome sequence of Vittaforma corneae strain ATCC 50505.</title>
        <authorList>
            <consortium name="The Broad Institute Genome Sequencing Platform"/>
            <person name="Cuomo C."/>
            <person name="Didier E."/>
            <person name="Bowers L."/>
            <person name="Young S.K."/>
            <person name="Zeng Q."/>
            <person name="Gargeya S."/>
            <person name="Fitzgerald M."/>
            <person name="Haas B."/>
            <person name="Abouelleil A."/>
            <person name="Alvarado L."/>
            <person name="Arachchi H.M."/>
            <person name="Berlin A."/>
            <person name="Chapman S.B."/>
            <person name="Gearin G."/>
            <person name="Goldberg J."/>
            <person name="Griggs A."/>
            <person name="Gujja S."/>
            <person name="Hansen M."/>
            <person name="Heiman D."/>
            <person name="Howarth C."/>
            <person name="Larimer J."/>
            <person name="Lui A."/>
            <person name="MacDonald P.J.P."/>
            <person name="McCowen C."/>
            <person name="Montmayeur A."/>
            <person name="Murphy C."/>
            <person name="Neiman D."/>
            <person name="Pearson M."/>
            <person name="Priest M."/>
            <person name="Roberts A."/>
            <person name="Saif S."/>
            <person name="Shea T."/>
            <person name="Sisk P."/>
            <person name="Stolte C."/>
            <person name="Sykes S."/>
            <person name="Wortman J."/>
            <person name="Nusbaum C."/>
            <person name="Birren B."/>
        </authorList>
    </citation>
    <scope>NUCLEOTIDE SEQUENCE [LARGE SCALE GENOMIC DNA]</scope>
    <source>
        <strain evidence="3">ATCC 50505</strain>
    </source>
</reference>
<dbReference type="GeneID" id="19881575"/>
<dbReference type="OrthoDB" id="10633274at2759"/>
<keyword evidence="3" id="KW-1185">Reference proteome</keyword>
<evidence type="ECO:0000313" key="2">
    <source>
        <dbReference type="EMBL" id="ELA42014.1"/>
    </source>
</evidence>
<feature type="region of interest" description="Disordered" evidence="1">
    <location>
        <begin position="1"/>
        <end position="36"/>
    </location>
</feature>
<evidence type="ECO:0000313" key="3">
    <source>
        <dbReference type="Proteomes" id="UP000011082"/>
    </source>
</evidence>
<protein>
    <submittedName>
        <fullName evidence="2">Uncharacterized protein</fullName>
    </submittedName>
</protein>
<evidence type="ECO:0000256" key="1">
    <source>
        <dbReference type="SAM" id="MobiDB-lite"/>
    </source>
</evidence>
<accession>L2GN15</accession>
<dbReference type="AlphaFoldDB" id="L2GN15"/>